<evidence type="ECO:0000256" key="8">
    <source>
        <dbReference type="ARBA" id="ARBA00022989"/>
    </source>
</evidence>
<dbReference type="Proteomes" id="UP000515977">
    <property type="component" value="Chromosome"/>
</dbReference>
<feature type="compositionally biased region" description="Pro residues" evidence="11">
    <location>
        <begin position="1"/>
        <end position="11"/>
    </location>
</feature>
<organism evidence="12 13">
    <name type="scientific">Thermomonas brevis</name>
    <dbReference type="NCBI Taxonomy" id="215691"/>
    <lineage>
        <taxon>Bacteria</taxon>
        <taxon>Pseudomonadati</taxon>
        <taxon>Pseudomonadota</taxon>
        <taxon>Gammaproteobacteria</taxon>
        <taxon>Lysobacterales</taxon>
        <taxon>Lysobacteraceae</taxon>
        <taxon>Thermomonas</taxon>
    </lineage>
</organism>
<comment type="similarity">
    <text evidence="3 10">Belongs to the FliL family.</text>
</comment>
<dbReference type="EMBL" id="CP060711">
    <property type="protein sequence ID" value="QNN46692.1"/>
    <property type="molecule type" value="Genomic_DNA"/>
</dbReference>
<comment type="subcellular location">
    <subcellularLocation>
        <location evidence="10">Cell inner membrane</location>
    </subcellularLocation>
    <subcellularLocation>
        <location evidence="2">Cell membrane</location>
        <topology evidence="2">Single-pass membrane protein</topology>
    </subcellularLocation>
</comment>
<keyword evidence="8 10" id="KW-1133">Transmembrane helix</keyword>
<dbReference type="PANTHER" id="PTHR35091">
    <property type="entry name" value="FLAGELLAR PROTEIN FLIL"/>
    <property type="match status" value="1"/>
</dbReference>
<evidence type="ECO:0000256" key="7">
    <source>
        <dbReference type="ARBA" id="ARBA00022779"/>
    </source>
</evidence>
<dbReference type="PANTHER" id="PTHR35091:SF2">
    <property type="entry name" value="FLAGELLAR PROTEIN FLIL"/>
    <property type="match status" value="1"/>
</dbReference>
<sequence length="169" mass="17757">MPAAPAKPAPPANAGAAGTPPPPKKKSRKLLLIVAALLVVLAGGGGAAYWFLKPSKPVGAKPLAPPQYIALDPAFVVNLADTDGVRYLQADVQLQTRDPDTAAAIALHSPIIRNRLLLLFGQQTSQQLNGRNGKERLQGQALAEVKNILKAQHAANQVDALLFTSIVIQ</sequence>
<evidence type="ECO:0000256" key="11">
    <source>
        <dbReference type="SAM" id="MobiDB-lite"/>
    </source>
</evidence>
<keyword evidence="4" id="KW-1003">Cell membrane</keyword>
<evidence type="ECO:0000313" key="13">
    <source>
        <dbReference type="Proteomes" id="UP000515977"/>
    </source>
</evidence>
<evidence type="ECO:0000313" key="12">
    <source>
        <dbReference type="EMBL" id="QNN46692.1"/>
    </source>
</evidence>
<dbReference type="InterPro" id="IPR005503">
    <property type="entry name" value="FliL"/>
</dbReference>
<dbReference type="GO" id="GO:0006935">
    <property type="term" value="P:chemotaxis"/>
    <property type="evidence" value="ECO:0007669"/>
    <property type="project" value="UniProtKB-KW"/>
</dbReference>
<protein>
    <recommendedName>
        <fullName evidence="10">Flagellar protein FliL</fullName>
    </recommendedName>
</protein>
<keyword evidence="12" id="KW-0966">Cell projection</keyword>
<dbReference type="AlphaFoldDB" id="A0A7G9QTL7"/>
<proteinExistence type="inferred from homology"/>
<dbReference type="GO" id="GO:0009425">
    <property type="term" value="C:bacterial-type flagellum basal body"/>
    <property type="evidence" value="ECO:0007669"/>
    <property type="project" value="InterPro"/>
</dbReference>
<feature type="region of interest" description="Disordered" evidence="11">
    <location>
        <begin position="1"/>
        <end position="23"/>
    </location>
</feature>
<evidence type="ECO:0000256" key="2">
    <source>
        <dbReference type="ARBA" id="ARBA00004162"/>
    </source>
</evidence>
<dbReference type="Pfam" id="PF03748">
    <property type="entry name" value="FliL"/>
    <property type="match status" value="1"/>
</dbReference>
<evidence type="ECO:0000256" key="4">
    <source>
        <dbReference type="ARBA" id="ARBA00022475"/>
    </source>
</evidence>
<keyword evidence="12" id="KW-0282">Flagellum</keyword>
<keyword evidence="6 10" id="KW-0812">Transmembrane</keyword>
<keyword evidence="5 10" id="KW-0145">Chemotaxis</keyword>
<name>A0A7G9QTL7_9GAMM</name>
<accession>A0A7G9QTL7</accession>
<evidence type="ECO:0000256" key="5">
    <source>
        <dbReference type="ARBA" id="ARBA00022500"/>
    </source>
</evidence>
<evidence type="ECO:0000256" key="3">
    <source>
        <dbReference type="ARBA" id="ARBA00008281"/>
    </source>
</evidence>
<dbReference type="GO" id="GO:0005886">
    <property type="term" value="C:plasma membrane"/>
    <property type="evidence" value="ECO:0007669"/>
    <property type="project" value="UniProtKB-SubCell"/>
</dbReference>
<feature type="transmembrane region" description="Helical" evidence="10">
    <location>
        <begin position="30"/>
        <end position="52"/>
    </location>
</feature>
<dbReference type="KEGG" id="tbv:H9L17_00410"/>
<evidence type="ECO:0000256" key="1">
    <source>
        <dbReference type="ARBA" id="ARBA00002254"/>
    </source>
</evidence>
<reference evidence="12 13" key="1">
    <citation type="submission" date="2020-08" db="EMBL/GenBank/DDBJ databases">
        <title>Genome sequence of Thermomonas brevis KACC 16975T.</title>
        <authorList>
            <person name="Hyun D.-W."/>
            <person name="Bae J.-W."/>
        </authorList>
    </citation>
    <scope>NUCLEOTIDE SEQUENCE [LARGE SCALE GENOMIC DNA]</scope>
    <source>
        <strain evidence="12 13">KACC 16975</strain>
    </source>
</reference>
<keyword evidence="10" id="KW-0997">Cell inner membrane</keyword>
<evidence type="ECO:0000256" key="9">
    <source>
        <dbReference type="ARBA" id="ARBA00023136"/>
    </source>
</evidence>
<keyword evidence="13" id="KW-1185">Reference proteome</keyword>
<comment type="function">
    <text evidence="1 10">Controls the rotational direction of flagella during chemotaxis.</text>
</comment>
<dbReference type="RefSeq" id="WP_187570456.1">
    <property type="nucleotide sequence ID" value="NZ_CP060711.1"/>
</dbReference>
<keyword evidence="7 10" id="KW-0283">Flagellar rotation</keyword>
<dbReference type="GO" id="GO:0071978">
    <property type="term" value="P:bacterial-type flagellum-dependent swarming motility"/>
    <property type="evidence" value="ECO:0007669"/>
    <property type="project" value="TreeGrafter"/>
</dbReference>
<keyword evidence="9 10" id="KW-0472">Membrane</keyword>
<keyword evidence="12" id="KW-0969">Cilium</keyword>
<evidence type="ECO:0000256" key="6">
    <source>
        <dbReference type="ARBA" id="ARBA00022692"/>
    </source>
</evidence>
<gene>
    <name evidence="12" type="ORF">H9L17_00410</name>
</gene>
<evidence type="ECO:0000256" key="10">
    <source>
        <dbReference type="RuleBase" id="RU364125"/>
    </source>
</evidence>